<proteinExistence type="predicted"/>
<dbReference type="EMBL" id="JBHTLT010000131">
    <property type="protein sequence ID" value="MFD1206853.1"/>
    <property type="molecule type" value="Genomic_DNA"/>
</dbReference>
<name>A0ABW3U5C9_9BACL</name>
<accession>A0ABW3U5C9</accession>
<dbReference type="Proteomes" id="UP001597231">
    <property type="component" value="Unassembled WGS sequence"/>
</dbReference>
<comment type="caution">
    <text evidence="1">The sequence shown here is derived from an EMBL/GenBank/DDBJ whole genome shotgun (WGS) entry which is preliminary data.</text>
</comment>
<reference evidence="2" key="1">
    <citation type="journal article" date="2019" name="Int. J. Syst. Evol. Microbiol.">
        <title>The Global Catalogue of Microorganisms (GCM) 10K type strain sequencing project: providing services to taxonomists for standard genome sequencing and annotation.</title>
        <authorList>
            <consortium name="The Broad Institute Genomics Platform"/>
            <consortium name="The Broad Institute Genome Sequencing Center for Infectious Disease"/>
            <person name="Wu L."/>
            <person name="Ma J."/>
        </authorList>
    </citation>
    <scope>NUCLEOTIDE SEQUENCE [LARGE SCALE GENOMIC DNA]</scope>
    <source>
        <strain evidence="2">CCUG 53915</strain>
    </source>
</reference>
<evidence type="ECO:0000313" key="2">
    <source>
        <dbReference type="Proteomes" id="UP001597231"/>
    </source>
</evidence>
<sequence length="193" mass="22592">MHAPKQIVDVWDQFNDFPMERLTKLWFYKQGANKKQRDVSLMKEHREQYGIAGNCFDLSIWLLHELHNATIEAYPIGRHLDSKSAHVAIIALDEAGNRYLCDLGDQWICPILIDKEHEEFTEEKLPNFFPAATIQVKQDGPILQILYHRPNGKTSMQLYDLQPIDTRDFYQAAEYNQNQINQAFSRVQSALWK</sequence>
<evidence type="ECO:0000313" key="1">
    <source>
        <dbReference type="EMBL" id="MFD1206853.1"/>
    </source>
</evidence>
<dbReference type="RefSeq" id="WP_381482505.1">
    <property type="nucleotide sequence ID" value="NZ_JBHTLT010000131.1"/>
</dbReference>
<dbReference type="InterPro" id="IPR038765">
    <property type="entry name" value="Papain-like_cys_pep_sf"/>
</dbReference>
<keyword evidence="2" id="KW-1185">Reference proteome</keyword>
<organism evidence="1 2">
    <name type="scientific">Sporosarcina contaminans</name>
    <dbReference type="NCBI Taxonomy" id="633403"/>
    <lineage>
        <taxon>Bacteria</taxon>
        <taxon>Bacillati</taxon>
        <taxon>Bacillota</taxon>
        <taxon>Bacilli</taxon>
        <taxon>Bacillales</taxon>
        <taxon>Caryophanaceae</taxon>
        <taxon>Sporosarcina</taxon>
    </lineage>
</organism>
<gene>
    <name evidence="1" type="ORF">ACFQ38_17285</name>
</gene>
<dbReference type="SUPFAM" id="SSF54001">
    <property type="entry name" value="Cysteine proteinases"/>
    <property type="match status" value="1"/>
</dbReference>
<protein>
    <submittedName>
        <fullName evidence="1">Uncharacterized protein</fullName>
    </submittedName>
</protein>